<feature type="transmembrane region" description="Helical" evidence="7">
    <location>
        <begin position="34"/>
        <end position="52"/>
    </location>
</feature>
<evidence type="ECO:0000313" key="9">
    <source>
        <dbReference type="Proteomes" id="UP001165289"/>
    </source>
</evidence>
<dbReference type="GO" id="GO:0022857">
    <property type="term" value="F:transmembrane transporter activity"/>
    <property type="evidence" value="ECO:0007669"/>
    <property type="project" value="InterPro"/>
</dbReference>
<dbReference type="SUPFAM" id="SSF103473">
    <property type="entry name" value="MFS general substrate transporter"/>
    <property type="match status" value="1"/>
</dbReference>
<keyword evidence="9" id="KW-1185">Reference proteome</keyword>
<evidence type="ECO:0000256" key="7">
    <source>
        <dbReference type="SAM" id="Phobius"/>
    </source>
</evidence>
<reference evidence="8 9" key="1">
    <citation type="journal article" date="2023" name="BMC Biol.">
        <title>The compact genome of the sponge Oopsacas minuta (Hexactinellida) is lacking key metazoan core genes.</title>
        <authorList>
            <person name="Santini S."/>
            <person name="Schenkelaars Q."/>
            <person name="Jourda C."/>
            <person name="Duchesne M."/>
            <person name="Belahbib H."/>
            <person name="Rocher C."/>
            <person name="Selva M."/>
            <person name="Riesgo A."/>
            <person name="Vervoort M."/>
            <person name="Leys S.P."/>
            <person name="Kodjabachian L."/>
            <person name="Le Bivic A."/>
            <person name="Borchiellini C."/>
            <person name="Claverie J.M."/>
            <person name="Renard E."/>
        </authorList>
    </citation>
    <scope>NUCLEOTIDE SEQUENCE [LARGE SCALE GENOMIC DNA]</scope>
    <source>
        <strain evidence="8">SPO-2</strain>
    </source>
</reference>
<dbReference type="Proteomes" id="UP001165289">
    <property type="component" value="Unassembled WGS sequence"/>
</dbReference>
<comment type="subcellular location">
    <subcellularLocation>
        <location evidence="1">Membrane</location>
        <topology evidence="1">Multi-pass membrane protein</topology>
    </subcellularLocation>
</comment>
<sequence>MATYHANSSTNEGDSNLEQTFEPLLNYKPPKKKCFQVSGISILYIVLFFHRLTQFSLTWALQLELLTLLKVYENVFSTSTESVFESFIIIGNIISYGLGYLLSPIFGYLADAYFGRYRVILGSLCLLFVSLLSKVIFIGILMHLCPQVVTLQNIFIPSTNQTFGYFSNFTCFQSHSSEIPSHTALGIIAGIAIVSFLVVSSISFSGLFANLCPFFVDQVEGSSEVALSTLFHKYYWVSNLGSVVAAILIPMFQYFSLSISLVISIISNVTTIILFFMYRKRFISQPPHKPYPLSLIKKVVISSFRKRDDDLDDLDDRTVLRRRPMLCHPTGVLDRAKVSNGGRFQVETVEDSKAFFRLLAVFLSFMGLYYIQIQALGIFSLQAFYLDLPNPASIYQKVLTYSIVSNSLQIFDSFAVLIAQPILMLTLRKLGPWAPNLLQRMGIGYVLGLLGIVMAALVDVLRVEFPCMINLFIQIPQYTLIGLSESIGIVSHMEFTYAQSPYTMKGMLFGFMQCSRGIGIYILTALVLLVSLASNCGNGDISDIVDYIDCNRVDNTTCLYYSVGLSPKARYFWLMNLLIALVGLPIFSYIAYRYSQRRRHYTD</sequence>
<keyword evidence="4" id="KW-0813">Transport</keyword>
<feature type="transmembrane region" description="Helical" evidence="7">
    <location>
        <begin position="87"/>
        <end position="109"/>
    </location>
</feature>
<dbReference type="GO" id="GO:0016020">
    <property type="term" value="C:membrane"/>
    <property type="evidence" value="ECO:0007669"/>
    <property type="project" value="UniProtKB-SubCell"/>
</dbReference>
<accession>A0AAV7K7W3</accession>
<evidence type="ECO:0000256" key="3">
    <source>
        <dbReference type="ARBA" id="ARBA00022692"/>
    </source>
</evidence>
<feature type="transmembrane region" description="Helical" evidence="7">
    <location>
        <begin position="234"/>
        <end position="252"/>
    </location>
</feature>
<dbReference type="Pfam" id="PF00854">
    <property type="entry name" value="PTR2"/>
    <property type="match status" value="1"/>
</dbReference>
<dbReference type="InterPro" id="IPR036259">
    <property type="entry name" value="MFS_trans_sf"/>
</dbReference>
<evidence type="ECO:0000256" key="1">
    <source>
        <dbReference type="ARBA" id="ARBA00004141"/>
    </source>
</evidence>
<evidence type="ECO:0000256" key="2">
    <source>
        <dbReference type="ARBA" id="ARBA00005982"/>
    </source>
</evidence>
<comment type="similarity">
    <text evidence="2">Belongs to the major facilitator superfamily. Proton-dependent oligopeptide transporter (POT/PTR) (TC 2.A.17) family.</text>
</comment>
<keyword evidence="3 7" id="KW-0812">Transmembrane</keyword>
<keyword evidence="4" id="KW-0653">Protein transport</keyword>
<feature type="transmembrane region" description="Helical" evidence="7">
    <location>
        <begin position="518"/>
        <end position="534"/>
    </location>
</feature>
<feature type="transmembrane region" description="Helical" evidence="7">
    <location>
        <begin position="258"/>
        <end position="278"/>
    </location>
</feature>
<comment type="caution">
    <text evidence="8">The sequence shown here is derived from an EMBL/GenBank/DDBJ whole genome shotgun (WGS) entry which is preliminary data.</text>
</comment>
<dbReference type="PANTHER" id="PTHR11654">
    <property type="entry name" value="OLIGOPEPTIDE TRANSPORTER-RELATED"/>
    <property type="match status" value="1"/>
</dbReference>
<organism evidence="8 9">
    <name type="scientific">Oopsacas minuta</name>
    <dbReference type="NCBI Taxonomy" id="111878"/>
    <lineage>
        <taxon>Eukaryota</taxon>
        <taxon>Metazoa</taxon>
        <taxon>Porifera</taxon>
        <taxon>Hexactinellida</taxon>
        <taxon>Hexasterophora</taxon>
        <taxon>Lyssacinosida</taxon>
        <taxon>Leucopsacidae</taxon>
        <taxon>Oopsacas</taxon>
    </lineage>
</organism>
<evidence type="ECO:0000256" key="5">
    <source>
        <dbReference type="ARBA" id="ARBA00022989"/>
    </source>
</evidence>
<feature type="transmembrane region" description="Helical" evidence="7">
    <location>
        <begin position="358"/>
        <end position="386"/>
    </location>
</feature>
<protein>
    <submittedName>
        <fullName evidence="8">Solute carrier family 15 member 4 isoform X1</fullName>
    </submittedName>
</protein>
<dbReference type="AlphaFoldDB" id="A0AAV7K7W3"/>
<keyword evidence="6 7" id="KW-0472">Membrane</keyword>
<evidence type="ECO:0000256" key="4">
    <source>
        <dbReference type="ARBA" id="ARBA00022856"/>
    </source>
</evidence>
<feature type="transmembrane region" description="Helical" evidence="7">
    <location>
        <begin position="121"/>
        <end position="142"/>
    </location>
</feature>
<dbReference type="GO" id="GO:0015833">
    <property type="term" value="P:peptide transport"/>
    <property type="evidence" value="ECO:0007669"/>
    <property type="project" value="UniProtKB-KW"/>
</dbReference>
<feature type="transmembrane region" description="Helical" evidence="7">
    <location>
        <begin position="184"/>
        <end position="213"/>
    </location>
</feature>
<feature type="transmembrane region" description="Helical" evidence="7">
    <location>
        <begin position="571"/>
        <end position="592"/>
    </location>
</feature>
<keyword evidence="4" id="KW-0571">Peptide transport</keyword>
<keyword evidence="5 7" id="KW-1133">Transmembrane helix</keyword>
<dbReference type="EMBL" id="JAKMXF010000111">
    <property type="protein sequence ID" value="KAI6657412.1"/>
    <property type="molecule type" value="Genomic_DNA"/>
</dbReference>
<evidence type="ECO:0000313" key="8">
    <source>
        <dbReference type="EMBL" id="KAI6657412.1"/>
    </source>
</evidence>
<evidence type="ECO:0000256" key="6">
    <source>
        <dbReference type="ARBA" id="ARBA00023136"/>
    </source>
</evidence>
<proteinExistence type="inferred from homology"/>
<dbReference type="Gene3D" id="1.20.1250.20">
    <property type="entry name" value="MFS general substrate transporter like domains"/>
    <property type="match status" value="1"/>
</dbReference>
<gene>
    <name evidence="8" type="ORF">LOD99_160</name>
</gene>
<feature type="transmembrane region" description="Helical" evidence="7">
    <location>
        <begin position="437"/>
        <end position="458"/>
    </location>
</feature>
<name>A0AAV7K7W3_9METZ</name>
<dbReference type="InterPro" id="IPR000109">
    <property type="entry name" value="POT_fam"/>
</dbReference>